<keyword evidence="2" id="KW-1133">Transmembrane helix</keyword>
<feature type="region of interest" description="Disordered" evidence="1">
    <location>
        <begin position="239"/>
        <end position="315"/>
    </location>
</feature>
<evidence type="ECO:0000256" key="2">
    <source>
        <dbReference type="SAM" id="Phobius"/>
    </source>
</evidence>
<evidence type="ECO:0000313" key="5">
    <source>
        <dbReference type="EMBL" id="MFC4526052.1"/>
    </source>
</evidence>
<reference evidence="6" key="1">
    <citation type="journal article" date="2019" name="Int. J. Syst. Evol. Microbiol.">
        <title>The Global Catalogue of Microorganisms (GCM) 10K type strain sequencing project: providing services to taxonomists for standard genome sequencing and annotation.</title>
        <authorList>
            <consortium name="The Broad Institute Genomics Platform"/>
            <consortium name="The Broad Institute Genome Sequencing Center for Infectious Disease"/>
            <person name="Wu L."/>
            <person name="Ma J."/>
        </authorList>
    </citation>
    <scope>NUCLEOTIDE SEQUENCE [LARGE SCALE GENOMIC DNA]</scope>
    <source>
        <strain evidence="6">CCM 4481</strain>
    </source>
</reference>
<feature type="domain" description="FimV N-terminal" evidence="4">
    <location>
        <begin position="25"/>
        <end position="124"/>
    </location>
</feature>
<evidence type="ECO:0000313" key="6">
    <source>
        <dbReference type="Proteomes" id="UP001595961"/>
    </source>
</evidence>
<keyword evidence="3" id="KW-0732">Signal</keyword>
<gene>
    <name evidence="5" type="ORF">ACFO5W_05315</name>
</gene>
<protein>
    <recommendedName>
        <fullName evidence="4">FimV N-terminal domain-containing protein</fullName>
    </recommendedName>
</protein>
<sequence length="429" mass="44539">MNKVPAICMATAVSALLSGPLPAADLGQARVRSYRGQIVVIDVPLVMEGKGESSQLKTIATGSITDATGSGEDHALGFSHEIRRYESGQHFVRLTSTAPVEASRLTVWMMVESPYGKASRTFQLKMPVKPAPKEANADATADALPAPTKSAKPAPRVTANTLAAMNARLDEETRRITALVQQQRQALAAQASLLDRQRAQLAAIDRQRENVAAITAAAQAQLEERGNVLRGLSSELNSLLGTPDNAPVAAPESTDPDQASSMEAVSSSSSAVAYDRASEPATGGPTAASPLAPSAPSTPNPAPASGTPRAATRDAATPAIQAVPSAVTTTPHQSSASFWIAIATLTGALAGSVYLHVRARPPRREDAARWRSGEPSVAPARLALYGLDAARGSGNDPGALNKPLTGAAPMWIDASGLTDSLLDNMRRSS</sequence>
<evidence type="ECO:0000259" key="4">
    <source>
        <dbReference type="Pfam" id="PF25800"/>
    </source>
</evidence>
<evidence type="ECO:0000256" key="1">
    <source>
        <dbReference type="SAM" id="MobiDB-lite"/>
    </source>
</evidence>
<keyword evidence="6" id="KW-1185">Reference proteome</keyword>
<dbReference type="Proteomes" id="UP001595961">
    <property type="component" value="Unassembled WGS sequence"/>
</dbReference>
<feature type="transmembrane region" description="Helical" evidence="2">
    <location>
        <begin position="336"/>
        <end position="355"/>
    </location>
</feature>
<feature type="compositionally biased region" description="Low complexity" evidence="1">
    <location>
        <begin position="303"/>
        <end position="315"/>
    </location>
</feature>
<dbReference type="RefSeq" id="WP_266150777.1">
    <property type="nucleotide sequence ID" value="NZ_CP064028.1"/>
</dbReference>
<dbReference type="Pfam" id="PF25800">
    <property type="entry name" value="FimV_N"/>
    <property type="match status" value="1"/>
</dbReference>
<feature type="signal peptide" evidence="3">
    <location>
        <begin position="1"/>
        <end position="23"/>
    </location>
</feature>
<proteinExistence type="predicted"/>
<evidence type="ECO:0000256" key="3">
    <source>
        <dbReference type="SAM" id="SignalP"/>
    </source>
</evidence>
<keyword evidence="2" id="KW-0812">Transmembrane</keyword>
<dbReference type="InterPro" id="IPR057840">
    <property type="entry name" value="FimV_N"/>
</dbReference>
<organism evidence="5 6">
    <name type="scientific">Dyella halodurans</name>
    <dbReference type="NCBI Taxonomy" id="1920171"/>
    <lineage>
        <taxon>Bacteria</taxon>
        <taxon>Pseudomonadati</taxon>
        <taxon>Pseudomonadota</taxon>
        <taxon>Gammaproteobacteria</taxon>
        <taxon>Lysobacterales</taxon>
        <taxon>Rhodanobacteraceae</taxon>
        <taxon>Dyella</taxon>
    </lineage>
</organism>
<comment type="caution">
    <text evidence="5">The sequence shown here is derived from an EMBL/GenBank/DDBJ whole genome shotgun (WGS) entry which is preliminary data.</text>
</comment>
<accession>A0ABV9BZC7</accession>
<name>A0ABV9BZC7_9GAMM</name>
<feature type="chain" id="PRO_5045966963" description="FimV N-terminal domain-containing protein" evidence="3">
    <location>
        <begin position="24"/>
        <end position="429"/>
    </location>
</feature>
<dbReference type="EMBL" id="JBHSGA010000008">
    <property type="protein sequence ID" value="MFC4526052.1"/>
    <property type="molecule type" value="Genomic_DNA"/>
</dbReference>
<feature type="compositionally biased region" description="Low complexity" evidence="1">
    <location>
        <begin position="259"/>
        <end position="295"/>
    </location>
</feature>
<keyword evidence="2" id="KW-0472">Membrane</keyword>